<keyword evidence="2 5" id="KW-0436">Ligase</keyword>
<dbReference type="InterPro" id="IPR042099">
    <property type="entry name" value="ANL_N_sf"/>
</dbReference>
<evidence type="ECO:0000256" key="1">
    <source>
        <dbReference type="ARBA" id="ARBA00006432"/>
    </source>
</evidence>
<proteinExistence type="inferred from homology"/>
<dbReference type="Pfam" id="PF13193">
    <property type="entry name" value="AMP-binding_C"/>
    <property type="match status" value="1"/>
</dbReference>
<dbReference type="GO" id="GO:0031956">
    <property type="term" value="F:medium-chain fatty acid-CoA ligase activity"/>
    <property type="evidence" value="ECO:0007669"/>
    <property type="project" value="TreeGrafter"/>
</dbReference>
<evidence type="ECO:0000313" key="5">
    <source>
        <dbReference type="EMBL" id="KKD36714.1"/>
    </source>
</evidence>
<dbReference type="PANTHER" id="PTHR43201:SF8">
    <property type="entry name" value="ACYL-COA SYNTHETASE FAMILY MEMBER 3"/>
    <property type="match status" value="1"/>
</dbReference>
<reference evidence="5 6" key="1">
    <citation type="submission" date="2015-06" db="EMBL/GenBank/DDBJ databases">
        <title>Draft genome assembly of filamentous brackish cyanobacterium Limnoraphis robusta strain CS-951.</title>
        <authorList>
            <person name="Willis A."/>
            <person name="Parks M."/>
            <person name="Burford M.A."/>
        </authorList>
    </citation>
    <scope>NUCLEOTIDE SEQUENCE [LARGE SCALE GENOMIC DNA]</scope>
    <source>
        <strain evidence="5 6">CS-951</strain>
    </source>
</reference>
<name>A0A0F5YCT0_9CYAN</name>
<dbReference type="Pfam" id="PF00501">
    <property type="entry name" value="AMP-binding"/>
    <property type="match status" value="1"/>
</dbReference>
<dbReference type="FunFam" id="3.30.300.30:FF:000008">
    <property type="entry name" value="2,3-dihydroxybenzoate-AMP ligase"/>
    <property type="match status" value="1"/>
</dbReference>
<dbReference type="InterPro" id="IPR000873">
    <property type="entry name" value="AMP-dep_synth/lig_dom"/>
</dbReference>
<dbReference type="Gene3D" id="3.40.50.12780">
    <property type="entry name" value="N-terminal domain of ligase-like"/>
    <property type="match status" value="1"/>
</dbReference>
<dbReference type="GO" id="GO:0006631">
    <property type="term" value="P:fatty acid metabolic process"/>
    <property type="evidence" value="ECO:0007669"/>
    <property type="project" value="TreeGrafter"/>
</dbReference>
<evidence type="ECO:0000256" key="2">
    <source>
        <dbReference type="ARBA" id="ARBA00022598"/>
    </source>
</evidence>
<comment type="similarity">
    <text evidence="1">Belongs to the ATP-dependent AMP-binding enzyme family.</text>
</comment>
<dbReference type="InterPro" id="IPR025110">
    <property type="entry name" value="AMP-bd_C"/>
</dbReference>
<evidence type="ECO:0000259" key="3">
    <source>
        <dbReference type="Pfam" id="PF00501"/>
    </source>
</evidence>
<gene>
    <name evidence="5" type="ORF">WN50_18245</name>
</gene>
<dbReference type="InterPro" id="IPR020845">
    <property type="entry name" value="AMP-binding_CS"/>
</dbReference>
<sequence>MNLPLIDRAQQNPNKIAIVATEGTFTYHNLLQTSAQIATKLLENQDDLQEQRVAFLIPSGFQYVATQWGIWRAGGIAVPLCVSHPKPELDYVIADSGASIIIAHPSFEALLRAIAEDRNIRFILTSETLPENVSLLPEIEITRRALILYTSGTTGKPKGVVSTHQNIQAQVTSLVSAWGWTADDRILHVLPLHHIHGIINVLTCALWSGAECHILPKFDAEIVGDRISQGDLTLFMAVPTIYVKLIAAWENSDRDRQQKISSGCAKMRLMVSGSAALPVQVLKKWQTISGHFLLERYGMTEIGMALSNPLQGERLAGFVGKPLPQVEVRLVDESGELVTPGTPGEIQVKGSTVFLEYWQKPEATIKAFRDGWFCTGDLAVLENENYRILGRISVDIIKTGGYKVSALEIEEVLRTHCDIQDCAVVGVEDAEWGERVCAALVLKSGTDLTLETLRSWAKEQLATYKVPSKIIAVEELPRNAMGKVTKPNVAKLFH</sequence>
<feature type="domain" description="AMP-dependent synthetase/ligase" evidence="3">
    <location>
        <begin position="7"/>
        <end position="358"/>
    </location>
</feature>
<dbReference type="InterPro" id="IPR045851">
    <property type="entry name" value="AMP-bd_C_sf"/>
</dbReference>
<protein>
    <submittedName>
        <fullName evidence="5">Long-chain fatty acid--CoA ligase</fullName>
    </submittedName>
</protein>
<dbReference type="PROSITE" id="PS00455">
    <property type="entry name" value="AMP_BINDING"/>
    <property type="match status" value="1"/>
</dbReference>
<organism evidence="5 6">
    <name type="scientific">Limnoraphis robusta CS-951</name>
    <dbReference type="NCBI Taxonomy" id="1637645"/>
    <lineage>
        <taxon>Bacteria</taxon>
        <taxon>Bacillati</taxon>
        <taxon>Cyanobacteriota</taxon>
        <taxon>Cyanophyceae</taxon>
        <taxon>Oscillatoriophycideae</taxon>
        <taxon>Oscillatoriales</taxon>
        <taxon>Sirenicapillariaceae</taxon>
        <taxon>Limnoraphis</taxon>
    </lineage>
</organism>
<dbReference type="SUPFAM" id="SSF56801">
    <property type="entry name" value="Acetyl-CoA synthetase-like"/>
    <property type="match status" value="1"/>
</dbReference>
<dbReference type="Proteomes" id="UP000033607">
    <property type="component" value="Unassembled WGS sequence"/>
</dbReference>
<evidence type="ECO:0000259" key="4">
    <source>
        <dbReference type="Pfam" id="PF13193"/>
    </source>
</evidence>
<evidence type="ECO:0000313" key="6">
    <source>
        <dbReference type="Proteomes" id="UP000033607"/>
    </source>
</evidence>
<dbReference type="OrthoDB" id="9803968at2"/>
<dbReference type="EMBL" id="LATL02000178">
    <property type="protein sequence ID" value="KKD36714.1"/>
    <property type="molecule type" value="Genomic_DNA"/>
</dbReference>
<feature type="domain" description="AMP-binding enzyme C-terminal" evidence="4">
    <location>
        <begin position="408"/>
        <end position="483"/>
    </location>
</feature>
<dbReference type="RefSeq" id="WP_046280006.1">
    <property type="nucleotide sequence ID" value="NZ_LATL02000178.1"/>
</dbReference>
<accession>A0A0F5YCT0</accession>
<dbReference type="PATRIC" id="fig|1637645.4.peg.3526"/>
<comment type="caution">
    <text evidence="5">The sequence shown here is derived from an EMBL/GenBank/DDBJ whole genome shotgun (WGS) entry which is preliminary data.</text>
</comment>
<dbReference type="CDD" id="cd05941">
    <property type="entry name" value="MCS"/>
    <property type="match status" value="1"/>
</dbReference>
<dbReference type="Gene3D" id="3.30.300.30">
    <property type="match status" value="1"/>
</dbReference>
<dbReference type="AlphaFoldDB" id="A0A0F5YCT0"/>
<dbReference type="PANTHER" id="PTHR43201">
    <property type="entry name" value="ACYL-COA SYNTHETASE"/>
    <property type="match status" value="1"/>
</dbReference>